<comment type="caution">
    <text evidence="1">The sequence shown here is derived from an EMBL/GenBank/DDBJ whole genome shotgun (WGS) entry which is preliminary data.</text>
</comment>
<organism evidence="1 3">
    <name type="scientific">Eragrostis curvula</name>
    <name type="common">weeping love grass</name>
    <dbReference type="NCBI Taxonomy" id="38414"/>
    <lineage>
        <taxon>Eukaryota</taxon>
        <taxon>Viridiplantae</taxon>
        <taxon>Streptophyta</taxon>
        <taxon>Embryophyta</taxon>
        <taxon>Tracheophyta</taxon>
        <taxon>Spermatophyta</taxon>
        <taxon>Magnoliopsida</taxon>
        <taxon>Liliopsida</taxon>
        <taxon>Poales</taxon>
        <taxon>Poaceae</taxon>
        <taxon>PACMAD clade</taxon>
        <taxon>Chloridoideae</taxon>
        <taxon>Eragrostideae</taxon>
        <taxon>Eragrostidinae</taxon>
        <taxon>Eragrostis</taxon>
    </lineage>
</organism>
<dbReference type="GO" id="GO:0003723">
    <property type="term" value="F:RNA binding"/>
    <property type="evidence" value="ECO:0007669"/>
    <property type="project" value="InterPro"/>
</dbReference>
<reference evidence="1 3" key="1">
    <citation type="journal article" date="2019" name="Sci. Rep.">
        <title>A high-quality genome of Eragrostis curvula grass provides insights into Poaceae evolution and supports new strategies to enhance forage quality.</title>
        <authorList>
            <person name="Carballo J."/>
            <person name="Santos B.A.C.M."/>
            <person name="Zappacosta D."/>
            <person name="Garbus I."/>
            <person name="Selva J.P."/>
            <person name="Gallo C.A."/>
            <person name="Diaz A."/>
            <person name="Albertini E."/>
            <person name="Caccamo M."/>
            <person name="Echenique V."/>
        </authorList>
    </citation>
    <scope>NUCLEOTIDE SEQUENCE [LARGE SCALE GENOMIC DNA]</scope>
    <source>
        <strain evidence="3">cv. Victoria</strain>
        <tissue evidence="1">Leaf</tissue>
    </source>
</reference>
<dbReference type="Gramene" id="TVU00965">
    <property type="protein sequence ID" value="TVU00965"/>
    <property type="gene ID" value="EJB05_53590"/>
</dbReference>
<evidence type="ECO:0000313" key="1">
    <source>
        <dbReference type="EMBL" id="TVU00965.1"/>
    </source>
</evidence>
<sequence>MTCTSKTEKLARPPTSLSEPCVAVIHNHGGEGKLPVLTWVDRELLPLMHIHFVLSVDACFHLNADPIDSSPGARDFTRAFAIEFSHRSGRDLVNMTKKRTNVIPMIEGASHR</sequence>
<keyword evidence="3" id="KW-1185">Reference proteome</keyword>
<dbReference type="Proteomes" id="UP000324897">
    <property type="component" value="Chromosome 6"/>
</dbReference>
<dbReference type="GO" id="GO:0008168">
    <property type="term" value="F:methyltransferase activity"/>
    <property type="evidence" value="ECO:0007669"/>
    <property type="project" value="InterPro"/>
</dbReference>
<protein>
    <submittedName>
        <fullName evidence="1">Uncharacterized protein</fullName>
    </submittedName>
</protein>
<dbReference type="EMBL" id="RWGY01000002">
    <property type="protein sequence ID" value="TVU51042.1"/>
    <property type="molecule type" value="Genomic_DNA"/>
</dbReference>
<accession>A0A5J9SPR1</accession>
<dbReference type="InterPro" id="IPR000692">
    <property type="entry name" value="Fibrillarin"/>
</dbReference>
<dbReference type="Gramene" id="TVU51042">
    <property type="protein sequence ID" value="TVU51042"/>
    <property type="gene ID" value="EJB05_02446"/>
</dbReference>
<evidence type="ECO:0000313" key="3">
    <source>
        <dbReference type="Proteomes" id="UP000324897"/>
    </source>
</evidence>
<dbReference type="InterPro" id="IPR029063">
    <property type="entry name" value="SAM-dependent_MTases_sf"/>
</dbReference>
<feature type="non-terminal residue" evidence="1">
    <location>
        <position position="1"/>
    </location>
</feature>
<dbReference type="EMBL" id="RWGY01000521">
    <property type="protein sequence ID" value="TVU00965.1"/>
    <property type="molecule type" value="Genomic_DNA"/>
</dbReference>
<dbReference type="AlphaFoldDB" id="A0A5J9SPR1"/>
<proteinExistence type="predicted"/>
<dbReference type="Gene3D" id="3.40.50.150">
    <property type="entry name" value="Vaccinia Virus protein VP39"/>
    <property type="match status" value="1"/>
</dbReference>
<name>A0A5J9SPR1_9POAL</name>
<dbReference type="Pfam" id="PF01269">
    <property type="entry name" value="Fibrillarin"/>
    <property type="match status" value="1"/>
</dbReference>
<gene>
    <name evidence="2" type="ORF">EJB05_02446</name>
    <name evidence="1" type="ORF">EJB05_53590</name>
</gene>
<dbReference type="GO" id="GO:0006364">
    <property type="term" value="P:rRNA processing"/>
    <property type="evidence" value="ECO:0007669"/>
    <property type="project" value="InterPro"/>
</dbReference>
<dbReference type="PRINTS" id="PR00052">
    <property type="entry name" value="FIBRILLARIN"/>
</dbReference>
<evidence type="ECO:0000313" key="2">
    <source>
        <dbReference type="EMBL" id="TVU51042.1"/>
    </source>
</evidence>